<feature type="transmembrane region" description="Helical" evidence="5">
    <location>
        <begin position="89"/>
        <end position="107"/>
    </location>
</feature>
<dbReference type="PANTHER" id="PTHR23508:SF10">
    <property type="entry name" value="CARBOXYLIC ACID TRANSPORTER PROTEIN HOMOLOG"/>
    <property type="match status" value="1"/>
</dbReference>
<sequence length="437" mass="45617">MSVTVNIQEFINAQPYSAFQKRILALCFLVVAIDGFDTALVGFIAPAIQAEWMVSPAELTPLMMAGLIGLLVGAFVFGPLSDRFGRKKLLITTTLLFGTMSLFAGFSENITQLTILRFLTGLGLGGALPNAITLCSEYSPDKRRASLVALMVCGFSVGMAVSGFIAAAVIPAFGWKSILFIGGAAPLLLVPALLRLLPESAHFMTIKGDRAAEVRTALESIAPGQLTADSDFTVTAALPGTPVRQIFTNGLGLGTILLWFSFFMSLLIVYLVGNWLPLILTDAGVSKSGAALITTGFHLGGSVGAIILGKLMDHFDENRVLAIAYGLASIVILVISQATQYFALVVAGVIAAGFFVVGGQVGLNALASGYYPNSSRGTGVSWANGVGRTGSIIGSLIGGSLLTLGWGAGNIFLLLALPAFIASLAVLAMGYARRARK</sequence>
<evidence type="ECO:0000256" key="3">
    <source>
        <dbReference type="ARBA" id="ARBA00022989"/>
    </source>
</evidence>
<feature type="domain" description="Major facilitator superfamily (MFS) profile" evidence="6">
    <location>
        <begin position="23"/>
        <end position="434"/>
    </location>
</feature>
<dbReference type="SUPFAM" id="SSF103473">
    <property type="entry name" value="MFS general substrate transporter"/>
    <property type="match status" value="1"/>
</dbReference>
<keyword evidence="4 5" id="KW-0472">Membrane</keyword>
<keyword evidence="8" id="KW-1185">Reference proteome</keyword>
<dbReference type="EMBL" id="CP035733">
    <property type="protein sequence ID" value="QGY79285.1"/>
    <property type="molecule type" value="Genomic_DNA"/>
</dbReference>
<dbReference type="PROSITE" id="PS00217">
    <property type="entry name" value="SUGAR_TRANSPORT_2"/>
    <property type="match status" value="1"/>
</dbReference>
<dbReference type="PROSITE" id="PS50850">
    <property type="entry name" value="MFS"/>
    <property type="match status" value="1"/>
</dbReference>
<dbReference type="RefSeq" id="WP_158897584.1">
    <property type="nucleotide sequence ID" value="NZ_CP035733.1"/>
</dbReference>
<feature type="transmembrane region" description="Helical" evidence="5">
    <location>
        <begin position="411"/>
        <end position="432"/>
    </location>
</feature>
<feature type="transmembrane region" description="Helical" evidence="5">
    <location>
        <begin position="147"/>
        <end position="172"/>
    </location>
</feature>
<evidence type="ECO:0000313" key="8">
    <source>
        <dbReference type="Proteomes" id="UP000428803"/>
    </source>
</evidence>
<evidence type="ECO:0000313" key="7">
    <source>
        <dbReference type="EMBL" id="QGY79285.1"/>
    </source>
</evidence>
<dbReference type="Proteomes" id="UP000428803">
    <property type="component" value="Chromosome"/>
</dbReference>
<feature type="transmembrane region" description="Helical" evidence="5">
    <location>
        <begin position="23"/>
        <end position="47"/>
    </location>
</feature>
<evidence type="ECO:0000256" key="2">
    <source>
        <dbReference type="ARBA" id="ARBA00022692"/>
    </source>
</evidence>
<protein>
    <submittedName>
        <fullName evidence="7">MFS transporter</fullName>
    </submittedName>
</protein>
<feature type="transmembrane region" description="Helical" evidence="5">
    <location>
        <begin position="344"/>
        <end position="366"/>
    </location>
</feature>
<gene>
    <name evidence="7" type="ORF">EUU25_00800</name>
</gene>
<feature type="transmembrane region" description="Helical" evidence="5">
    <location>
        <begin position="320"/>
        <end position="338"/>
    </location>
</feature>
<dbReference type="CDD" id="cd17365">
    <property type="entry name" value="MFS_PcaK_like"/>
    <property type="match status" value="1"/>
</dbReference>
<dbReference type="InterPro" id="IPR011701">
    <property type="entry name" value="MFS"/>
</dbReference>
<evidence type="ECO:0000256" key="1">
    <source>
        <dbReference type="ARBA" id="ARBA00004141"/>
    </source>
</evidence>
<dbReference type="Gene3D" id="1.20.1250.20">
    <property type="entry name" value="MFS general substrate transporter like domains"/>
    <property type="match status" value="2"/>
</dbReference>
<accession>A0A6I6L1J5</accession>
<proteinExistence type="predicted"/>
<dbReference type="Pfam" id="PF07690">
    <property type="entry name" value="MFS_1"/>
    <property type="match status" value="1"/>
</dbReference>
<dbReference type="GO" id="GO:0005886">
    <property type="term" value="C:plasma membrane"/>
    <property type="evidence" value="ECO:0007669"/>
    <property type="project" value="TreeGrafter"/>
</dbReference>
<feature type="transmembrane region" description="Helical" evidence="5">
    <location>
        <begin position="288"/>
        <end position="308"/>
    </location>
</feature>
<feature type="transmembrane region" description="Helical" evidence="5">
    <location>
        <begin position="113"/>
        <end position="135"/>
    </location>
</feature>
<feature type="transmembrane region" description="Helical" evidence="5">
    <location>
        <begin position="59"/>
        <end position="77"/>
    </location>
</feature>
<evidence type="ECO:0000256" key="4">
    <source>
        <dbReference type="ARBA" id="ARBA00023136"/>
    </source>
</evidence>
<keyword evidence="2 5" id="KW-0812">Transmembrane</keyword>
<name>A0A6I6L1J5_9SPHN</name>
<comment type="subcellular location">
    <subcellularLocation>
        <location evidence="1">Membrane</location>
        <topology evidence="1">Multi-pass membrane protein</topology>
    </subcellularLocation>
</comment>
<dbReference type="PANTHER" id="PTHR23508">
    <property type="entry name" value="CARBOXYLIC ACID TRANSPORTER PROTEIN HOMOLOG"/>
    <property type="match status" value="1"/>
</dbReference>
<reference evidence="8" key="1">
    <citation type="submission" date="2019-01" db="EMBL/GenBank/DDBJ databases">
        <title>Sphingorhabdus lacus sp.nov., isolated from an oligotrophic freshwater lake.</title>
        <authorList>
            <person name="Park M."/>
        </authorList>
    </citation>
    <scope>NUCLEOTIDE SEQUENCE [LARGE SCALE GENOMIC DNA]</scope>
    <source>
        <strain evidence="8">IMCC1753</strain>
    </source>
</reference>
<dbReference type="KEGG" id="slaa:EUU25_00800"/>
<feature type="transmembrane region" description="Helical" evidence="5">
    <location>
        <begin position="386"/>
        <end position="405"/>
    </location>
</feature>
<dbReference type="AlphaFoldDB" id="A0A6I6L1J5"/>
<organism evidence="7 8">
    <name type="scientific">Sphingorhabdus lacus</name>
    <dbReference type="NCBI Taxonomy" id="392610"/>
    <lineage>
        <taxon>Bacteria</taxon>
        <taxon>Pseudomonadati</taxon>
        <taxon>Pseudomonadota</taxon>
        <taxon>Alphaproteobacteria</taxon>
        <taxon>Sphingomonadales</taxon>
        <taxon>Sphingomonadaceae</taxon>
        <taxon>Sphingorhabdus</taxon>
    </lineage>
</organism>
<feature type="transmembrane region" description="Helical" evidence="5">
    <location>
        <begin position="178"/>
        <end position="197"/>
    </location>
</feature>
<evidence type="ECO:0000256" key="5">
    <source>
        <dbReference type="SAM" id="Phobius"/>
    </source>
</evidence>
<dbReference type="InterPro" id="IPR005829">
    <property type="entry name" value="Sugar_transporter_CS"/>
</dbReference>
<dbReference type="InterPro" id="IPR020846">
    <property type="entry name" value="MFS_dom"/>
</dbReference>
<dbReference type="GO" id="GO:0046943">
    <property type="term" value="F:carboxylic acid transmembrane transporter activity"/>
    <property type="evidence" value="ECO:0007669"/>
    <property type="project" value="TreeGrafter"/>
</dbReference>
<dbReference type="InterPro" id="IPR036259">
    <property type="entry name" value="MFS_trans_sf"/>
</dbReference>
<dbReference type="OrthoDB" id="9800416at2"/>
<keyword evidence="3 5" id="KW-1133">Transmembrane helix</keyword>
<feature type="transmembrane region" description="Helical" evidence="5">
    <location>
        <begin position="251"/>
        <end position="276"/>
    </location>
</feature>
<evidence type="ECO:0000259" key="6">
    <source>
        <dbReference type="PROSITE" id="PS50850"/>
    </source>
</evidence>